<dbReference type="GO" id="GO:0003677">
    <property type="term" value="F:DNA binding"/>
    <property type="evidence" value="ECO:0007669"/>
    <property type="project" value="InterPro"/>
</dbReference>
<gene>
    <name evidence="1" type="ORF">C8D90_101788</name>
</gene>
<sequence>MVDYEQLILQYSEDHVDLAASTVAYVEVLKKEIDVEVITNKIPPQYRPYFLERLTHYRDIYRPRAEAAATPAQ</sequence>
<dbReference type="RefSeq" id="WP_115457067.1">
    <property type="nucleotide sequence ID" value="NZ_QRAP01000001.1"/>
</dbReference>
<dbReference type="Proteomes" id="UP000254848">
    <property type="component" value="Unassembled WGS sequence"/>
</dbReference>
<dbReference type="EMBL" id="QRAP01000001">
    <property type="protein sequence ID" value="RDK97340.1"/>
    <property type="molecule type" value="Genomic_DNA"/>
</dbReference>
<dbReference type="SUPFAM" id="SSF46575">
    <property type="entry name" value="DNA polymerase III theta subunit-like"/>
    <property type="match status" value="1"/>
</dbReference>
<dbReference type="Pfam" id="PF06440">
    <property type="entry name" value="DNA_pol3_theta"/>
    <property type="match status" value="1"/>
</dbReference>
<dbReference type="AlphaFoldDB" id="A0A370R4J5"/>
<organism evidence="1 2">
    <name type="scientific">Enterobacillus tribolii</name>
    <dbReference type="NCBI Taxonomy" id="1487935"/>
    <lineage>
        <taxon>Bacteria</taxon>
        <taxon>Pseudomonadati</taxon>
        <taxon>Pseudomonadota</taxon>
        <taxon>Gammaproteobacteria</taxon>
        <taxon>Enterobacterales</taxon>
        <taxon>Hafniaceae</taxon>
        <taxon>Enterobacillus</taxon>
    </lineage>
</organism>
<keyword evidence="2" id="KW-1185">Reference proteome</keyword>
<comment type="caution">
    <text evidence="1">The sequence shown here is derived from an EMBL/GenBank/DDBJ whole genome shotgun (WGS) entry which is preliminary data.</text>
</comment>
<evidence type="ECO:0000313" key="2">
    <source>
        <dbReference type="Proteomes" id="UP000254848"/>
    </source>
</evidence>
<reference evidence="1 2" key="1">
    <citation type="submission" date="2018-07" db="EMBL/GenBank/DDBJ databases">
        <title>Genomic Encyclopedia of Type Strains, Phase IV (KMG-IV): sequencing the most valuable type-strain genomes for metagenomic binning, comparative biology and taxonomic classification.</title>
        <authorList>
            <person name="Goeker M."/>
        </authorList>
    </citation>
    <scope>NUCLEOTIDE SEQUENCE [LARGE SCALE GENOMIC DNA]</scope>
    <source>
        <strain evidence="1 2">DSM 103736</strain>
    </source>
</reference>
<name>A0A370R4J5_9GAMM</name>
<evidence type="ECO:0000313" key="1">
    <source>
        <dbReference type="EMBL" id="RDK97340.1"/>
    </source>
</evidence>
<dbReference type="InterPro" id="IPR009052">
    <property type="entry name" value="DNA_pol_III_theta_bac"/>
</dbReference>
<protein>
    <submittedName>
        <fullName evidence="1">DNA polymerase III theta subunit</fullName>
    </submittedName>
</protein>
<proteinExistence type="predicted"/>
<dbReference type="OrthoDB" id="6578324at2"/>
<dbReference type="GO" id="GO:0003887">
    <property type="term" value="F:DNA-directed DNA polymerase activity"/>
    <property type="evidence" value="ECO:0007669"/>
    <property type="project" value="InterPro"/>
</dbReference>
<dbReference type="GO" id="GO:0006260">
    <property type="term" value="P:DNA replication"/>
    <property type="evidence" value="ECO:0007669"/>
    <property type="project" value="InterPro"/>
</dbReference>
<dbReference type="InterPro" id="IPR036745">
    <property type="entry name" value="PolIII_theta_sf"/>
</dbReference>
<dbReference type="Gene3D" id="1.20.58.250">
    <property type="entry name" value="DNA polymerase III-theta"/>
    <property type="match status" value="1"/>
</dbReference>
<accession>A0A370R4J5</accession>